<gene>
    <name evidence="2" type="ORF">VTK73DRAFT_967</name>
</gene>
<proteinExistence type="predicted"/>
<protein>
    <submittedName>
        <fullName evidence="2">Uncharacterized protein</fullName>
    </submittedName>
</protein>
<dbReference type="Proteomes" id="UP001586593">
    <property type="component" value="Unassembled WGS sequence"/>
</dbReference>
<evidence type="ECO:0000313" key="2">
    <source>
        <dbReference type="EMBL" id="KAL1845179.1"/>
    </source>
</evidence>
<accession>A0ABR3VU41</accession>
<feature type="region of interest" description="Disordered" evidence="1">
    <location>
        <begin position="127"/>
        <end position="150"/>
    </location>
</feature>
<organism evidence="2 3">
    <name type="scientific">Phialemonium thermophilum</name>
    <dbReference type="NCBI Taxonomy" id="223376"/>
    <lineage>
        <taxon>Eukaryota</taxon>
        <taxon>Fungi</taxon>
        <taxon>Dikarya</taxon>
        <taxon>Ascomycota</taxon>
        <taxon>Pezizomycotina</taxon>
        <taxon>Sordariomycetes</taxon>
        <taxon>Sordariomycetidae</taxon>
        <taxon>Cephalothecales</taxon>
        <taxon>Cephalothecaceae</taxon>
        <taxon>Phialemonium</taxon>
    </lineage>
</organism>
<evidence type="ECO:0000256" key="1">
    <source>
        <dbReference type="SAM" id="MobiDB-lite"/>
    </source>
</evidence>
<name>A0ABR3VU41_9PEZI</name>
<evidence type="ECO:0000313" key="3">
    <source>
        <dbReference type="Proteomes" id="UP001586593"/>
    </source>
</evidence>
<dbReference type="EMBL" id="JAZHXJ010001214">
    <property type="protein sequence ID" value="KAL1845179.1"/>
    <property type="molecule type" value="Genomic_DNA"/>
</dbReference>
<keyword evidence="3" id="KW-1185">Reference proteome</keyword>
<sequence length="150" mass="16117">MVVDDGEGGMVEQLGRLVAGGCVAAVVLTGHPWVQGHQRACAYGTRSSEKASVPAFEDGSNPFHRAGRIPQPGRRGVSRLIYVTARRGVSCLIYLIYMTAQALCDTTRCTLTEGVAWNLGLGVPRSGTDEESFRPQVPASPSSPSRRYPR</sequence>
<reference evidence="2 3" key="1">
    <citation type="journal article" date="2024" name="Commun. Biol.">
        <title>Comparative genomic analysis of thermophilic fungi reveals convergent evolutionary adaptations and gene losses.</title>
        <authorList>
            <person name="Steindorff A.S."/>
            <person name="Aguilar-Pontes M.V."/>
            <person name="Robinson A.J."/>
            <person name="Andreopoulos B."/>
            <person name="LaButti K."/>
            <person name="Kuo A."/>
            <person name="Mondo S."/>
            <person name="Riley R."/>
            <person name="Otillar R."/>
            <person name="Haridas S."/>
            <person name="Lipzen A."/>
            <person name="Grimwood J."/>
            <person name="Schmutz J."/>
            <person name="Clum A."/>
            <person name="Reid I.D."/>
            <person name="Moisan M.C."/>
            <person name="Butler G."/>
            <person name="Nguyen T.T.M."/>
            <person name="Dewar K."/>
            <person name="Conant G."/>
            <person name="Drula E."/>
            <person name="Henrissat B."/>
            <person name="Hansel C."/>
            <person name="Singer S."/>
            <person name="Hutchinson M.I."/>
            <person name="de Vries R.P."/>
            <person name="Natvig D.O."/>
            <person name="Powell A.J."/>
            <person name="Tsang A."/>
            <person name="Grigoriev I.V."/>
        </authorList>
    </citation>
    <scope>NUCLEOTIDE SEQUENCE [LARGE SCALE GENOMIC DNA]</scope>
    <source>
        <strain evidence="2 3">ATCC 24622</strain>
    </source>
</reference>
<comment type="caution">
    <text evidence="2">The sequence shown here is derived from an EMBL/GenBank/DDBJ whole genome shotgun (WGS) entry which is preliminary data.</text>
</comment>
<feature type="compositionally biased region" description="Low complexity" evidence="1">
    <location>
        <begin position="134"/>
        <end position="150"/>
    </location>
</feature>